<gene>
    <name evidence="2" type="ORF">FC770_08505</name>
</gene>
<dbReference type="AlphaFoldDB" id="A0A4U2YP61"/>
<keyword evidence="1" id="KW-0812">Transmembrane</keyword>
<evidence type="ECO:0000313" key="3">
    <source>
        <dbReference type="Proteomes" id="UP000307808"/>
    </source>
</evidence>
<keyword evidence="1" id="KW-1133">Transmembrane helix</keyword>
<dbReference type="EMBL" id="SZPY01000002">
    <property type="protein sequence ID" value="TKI62422.1"/>
    <property type="molecule type" value="Genomic_DNA"/>
</dbReference>
<reference evidence="2 3" key="1">
    <citation type="submission" date="2019-04" db="EMBL/GenBank/DDBJ databases">
        <authorList>
            <person name="Dong K."/>
        </authorList>
    </citation>
    <scope>NUCLEOTIDE SEQUENCE [LARGE SCALE GENOMIC DNA]</scope>
    <source>
        <strain evidence="3">dk3543</strain>
    </source>
</reference>
<dbReference type="OrthoDB" id="3380414at2"/>
<feature type="transmembrane region" description="Helical" evidence="1">
    <location>
        <begin position="108"/>
        <end position="128"/>
    </location>
</feature>
<keyword evidence="1" id="KW-0472">Membrane</keyword>
<feature type="transmembrane region" description="Helical" evidence="1">
    <location>
        <begin position="21"/>
        <end position="39"/>
    </location>
</feature>
<dbReference type="RefSeq" id="WP_137065691.1">
    <property type="nucleotide sequence ID" value="NZ_CP040748.1"/>
</dbReference>
<feature type="transmembrane region" description="Helical" evidence="1">
    <location>
        <begin position="134"/>
        <end position="154"/>
    </location>
</feature>
<accession>A0A4U2YP61</accession>
<organism evidence="2 3">
    <name type="scientific">Nocardioides jishulii</name>
    <dbReference type="NCBI Taxonomy" id="2575440"/>
    <lineage>
        <taxon>Bacteria</taxon>
        <taxon>Bacillati</taxon>
        <taxon>Actinomycetota</taxon>
        <taxon>Actinomycetes</taxon>
        <taxon>Propionibacteriales</taxon>
        <taxon>Nocardioidaceae</taxon>
        <taxon>Nocardioides</taxon>
    </lineage>
</organism>
<keyword evidence="3" id="KW-1185">Reference proteome</keyword>
<dbReference type="Proteomes" id="UP000307808">
    <property type="component" value="Unassembled WGS sequence"/>
</dbReference>
<feature type="transmembrane region" description="Helical" evidence="1">
    <location>
        <begin position="46"/>
        <end position="64"/>
    </location>
</feature>
<protein>
    <submittedName>
        <fullName evidence="2">Uncharacterized protein</fullName>
    </submittedName>
</protein>
<evidence type="ECO:0000313" key="2">
    <source>
        <dbReference type="EMBL" id="TKI62422.1"/>
    </source>
</evidence>
<feature type="transmembrane region" description="Helical" evidence="1">
    <location>
        <begin position="84"/>
        <end position="101"/>
    </location>
</feature>
<comment type="caution">
    <text evidence="2">The sequence shown here is derived from an EMBL/GenBank/DDBJ whole genome shotgun (WGS) entry which is preliminary data.</text>
</comment>
<proteinExistence type="predicted"/>
<evidence type="ECO:0000256" key="1">
    <source>
        <dbReference type="SAM" id="Phobius"/>
    </source>
</evidence>
<feature type="transmembrane region" description="Helical" evidence="1">
    <location>
        <begin position="161"/>
        <end position="178"/>
    </location>
</feature>
<name>A0A4U2YP61_9ACTN</name>
<sequence>MMAARNVDVCAEYGVALALEDFVPCVLVAAAFVFLVRMVRRQVPQAFWVAVLGASLISLGGFLKATWKLLVATGCWDYPWLENLLFPFISFGFAAMAWVMLSVLRGRLVMAWPFAVFPVAAAIGAMWMGEVFPMIIAAAVGATFFGVTAAVAAFRTGKKSVGWLFVVYVVGTNVLPAIAAQEKQIAALQWSAQITNSIIQLCFLLGCIWLKENYPTPASAVVADEEKTGAPA</sequence>